<keyword evidence="1" id="KW-1133">Transmembrane helix</keyword>
<evidence type="ECO:0000313" key="2">
    <source>
        <dbReference type="EMBL" id="MBK1853514.1"/>
    </source>
</evidence>
<dbReference type="EMBL" id="JAENIG010000001">
    <property type="protein sequence ID" value="MBK1853514.1"/>
    <property type="molecule type" value="Genomic_DNA"/>
</dbReference>
<dbReference type="RefSeq" id="WP_309488111.1">
    <property type="nucleotide sequence ID" value="NZ_JAENIG010000001.1"/>
</dbReference>
<gene>
    <name evidence="2" type="ORF">JIN83_00930</name>
</gene>
<evidence type="ECO:0000313" key="3">
    <source>
        <dbReference type="Proteomes" id="UP000634206"/>
    </source>
</evidence>
<organism evidence="2 3">
    <name type="scientific">Oceaniferula flava</name>
    <dbReference type="NCBI Taxonomy" id="2800421"/>
    <lineage>
        <taxon>Bacteria</taxon>
        <taxon>Pseudomonadati</taxon>
        <taxon>Verrucomicrobiota</taxon>
        <taxon>Verrucomicrobiia</taxon>
        <taxon>Verrucomicrobiales</taxon>
        <taxon>Verrucomicrobiaceae</taxon>
        <taxon>Oceaniferula</taxon>
    </lineage>
</organism>
<sequence length="166" mass="18687">MPPIEDITPPGEFLPEPNTPWWLWALVGIGVLMILALVAWLIFKPNPAKTRANLLDDARASLHKLKEESPKLPPHVTATRISLIIRRYLEAAFKDPALFETNEEFTLRHDALNKLHPDSREPVTAHLSQLSQLKYAPVHSAEPVQLIEEAEELLANIEINVSPETT</sequence>
<reference evidence="2" key="1">
    <citation type="submission" date="2021-01" db="EMBL/GenBank/DDBJ databases">
        <title>Modified the classification status of verrucomicrobia.</title>
        <authorList>
            <person name="Feng X."/>
        </authorList>
    </citation>
    <scope>NUCLEOTIDE SEQUENCE</scope>
    <source>
        <strain evidence="2">5K15</strain>
    </source>
</reference>
<evidence type="ECO:0000256" key="1">
    <source>
        <dbReference type="SAM" id="Phobius"/>
    </source>
</evidence>
<dbReference type="AlphaFoldDB" id="A0AAE2VCP4"/>
<keyword evidence="1" id="KW-0472">Membrane</keyword>
<proteinExistence type="predicted"/>
<evidence type="ECO:0008006" key="4">
    <source>
        <dbReference type="Google" id="ProtNLM"/>
    </source>
</evidence>
<keyword evidence="3" id="KW-1185">Reference proteome</keyword>
<keyword evidence="1" id="KW-0812">Transmembrane</keyword>
<feature type="transmembrane region" description="Helical" evidence="1">
    <location>
        <begin position="21"/>
        <end position="43"/>
    </location>
</feature>
<dbReference type="Proteomes" id="UP000634206">
    <property type="component" value="Unassembled WGS sequence"/>
</dbReference>
<protein>
    <recommendedName>
        <fullName evidence="4">DUF4381 domain-containing protein</fullName>
    </recommendedName>
</protein>
<name>A0AAE2VCP4_9BACT</name>
<comment type="caution">
    <text evidence="2">The sequence shown here is derived from an EMBL/GenBank/DDBJ whole genome shotgun (WGS) entry which is preliminary data.</text>
</comment>
<accession>A0AAE2VCP4</accession>